<keyword evidence="2" id="KW-1185">Reference proteome</keyword>
<reference evidence="1" key="1">
    <citation type="submission" date="2021-08" db="EMBL/GenBank/DDBJ databases">
        <title>The first chromosome-level gecko genome reveals the dynamic sex chromosomes of Neotropical dwarf geckos (Sphaerodactylidae: Sphaerodactylus).</title>
        <authorList>
            <person name="Pinto B.J."/>
            <person name="Keating S.E."/>
            <person name="Gamble T."/>
        </authorList>
    </citation>
    <scope>NUCLEOTIDE SEQUENCE</scope>
    <source>
        <strain evidence="1">TG3544</strain>
    </source>
</reference>
<accession>A0ACB8ERT9</accession>
<dbReference type="Proteomes" id="UP000827872">
    <property type="component" value="Linkage Group LG07"/>
</dbReference>
<protein>
    <submittedName>
        <fullName evidence="1">Transcription factor rfx3</fullName>
    </submittedName>
</protein>
<comment type="caution">
    <text evidence="1">The sequence shown here is derived from an EMBL/GenBank/DDBJ whole genome shotgun (WGS) entry which is preliminary data.</text>
</comment>
<dbReference type="EMBL" id="CM037620">
    <property type="protein sequence ID" value="KAH7995201.1"/>
    <property type="molecule type" value="Genomic_DNA"/>
</dbReference>
<proteinExistence type="predicted"/>
<name>A0ACB8ERT9_9SAUR</name>
<evidence type="ECO:0000313" key="2">
    <source>
        <dbReference type="Proteomes" id="UP000827872"/>
    </source>
</evidence>
<evidence type="ECO:0000313" key="1">
    <source>
        <dbReference type="EMBL" id="KAH7995201.1"/>
    </source>
</evidence>
<organism evidence="1 2">
    <name type="scientific">Sphaerodactylus townsendi</name>
    <dbReference type="NCBI Taxonomy" id="933632"/>
    <lineage>
        <taxon>Eukaryota</taxon>
        <taxon>Metazoa</taxon>
        <taxon>Chordata</taxon>
        <taxon>Craniata</taxon>
        <taxon>Vertebrata</taxon>
        <taxon>Euteleostomi</taxon>
        <taxon>Lepidosauria</taxon>
        <taxon>Squamata</taxon>
        <taxon>Bifurcata</taxon>
        <taxon>Gekkota</taxon>
        <taxon>Sphaerodactylidae</taxon>
        <taxon>Sphaerodactylus</taxon>
    </lineage>
</organism>
<gene>
    <name evidence="1" type="primary">RFX3_2</name>
    <name evidence="1" type="ORF">K3G42_022838</name>
</gene>
<sequence>METDASRALPEFGEVEIASLPDGTTFEDIKSLQSLYREHCEAILDVVVNLQFSLIEKLWQTFWRYSPSTTTDGTITEPSNLSEIESRLPKAKLITLCKNESILKWMCNCDHVMYQALVEILIPDVLRPIPSKLPIEDVL</sequence>